<protein>
    <submittedName>
        <fullName evidence="2">Uncharacterized protein</fullName>
    </submittedName>
</protein>
<dbReference type="AlphaFoldDB" id="A0AAN8D3P7"/>
<evidence type="ECO:0000313" key="2">
    <source>
        <dbReference type="EMBL" id="KAK5915327.1"/>
    </source>
</evidence>
<name>A0AAN8D3P7_9TELE</name>
<keyword evidence="3" id="KW-1185">Reference proteome</keyword>
<dbReference type="Proteomes" id="UP001335648">
    <property type="component" value="Unassembled WGS sequence"/>
</dbReference>
<feature type="region of interest" description="Disordered" evidence="1">
    <location>
        <begin position="1"/>
        <end position="22"/>
    </location>
</feature>
<dbReference type="EMBL" id="JAULUE010002046">
    <property type="protein sequence ID" value="KAK5915327.1"/>
    <property type="molecule type" value="Genomic_DNA"/>
</dbReference>
<sequence length="79" mass="9133">MDLSTHADRFTKDSYSSNHEQTACRCMEKRLESGLRSILAASTSIFWKHQVSRQAGPESERHNWTPHSSELQHRISVIH</sequence>
<evidence type="ECO:0000256" key="1">
    <source>
        <dbReference type="SAM" id="MobiDB-lite"/>
    </source>
</evidence>
<accession>A0AAN8D3P7</accession>
<feature type="compositionally biased region" description="Basic and acidic residues" evidence="1">
    <location>
        <begin position="1"/>
        <end position="12"/>
    </location>
</feature>
<organism evidence="2 3">
    <name type="scientific">Champsocephalus esox</name>
    <name type="common">pike icefish</name>
    <dbReference type="NCBI Taxonomy" id="159716"/>
    <lineage>
        <taxon>Eukaryota</taxon>
        <taxon>Metazoa</taxon>
        <taxon>Chordata</taxon>
        <taxon>Craniata</taxon>
        <taxon>Vertebrata</taxon>
        <taxon>Euteleostomi</taxon>
        <taxon>Actinopterygii</taxon>
        <taxon>Neopterygii</taxon>
        <taxon>Teleostei</taxon>
        <taxon>Neoteleostei</taxon>
        <taxon>Acanthomorphata</taxon>
        <taxon>Eupercaria</taxon>
        <taxon>Perciformes</taxon>
        <taxon>Notothenioidei</taxon>
        <taxon>Channichthyidae</taxon>
        <taxon>Champsocephalus</taxon>
    </lineage>
</organism>
<proteinExistence type="predicted"/>
<comment type="caution">
    <text evidence="2">The sequence shown here is derived from an EMBL/GenBank/DDBJ whole genome shotgun (WGS) entry which is preliminary data.</text>
</comment>
<reference evidence="2 3" key="1">
    <citation type="journal article" date="2023" name="Mol. Biol. Evol.">
        <title>Genomics of Secondarily Temperate Adaptation in the Only Non-Antarctic Icefish.</title>
        <authorList>
            <person name="Rivera-Colon A.G."/>
            <person name="Rayamajhi N."/>
            <person name="Minhas B.F."/>
            <person name="Madrigal G."/>
            <person name="Bilyk K.T."/>
            <person name="Yoon V."/>
            <person name="Hune M."/>
            <person name="Gregory S."/>
            <person name="Cheng C.H.C."/>
            <person name="Catchen J.M."/>
        </authorList>
    </citation>
    <scope>NUCLEOTIDE SEQUENCE [LARGE SCALE GENOMIC DNA]</scope>
    <source>
        <strain evidence="2">JC2023a</strain>
    </source>
</reference>
<gene>
    <name evidence="2" type="ORF">CesoFtcFv8_000926</name>
</gene>
<evidence type="ECO:0000313" key="3">
    <source>
        <dbReference type="Proteomes" id="UP001335648"/>
    </source>
</evidence>
<feature type="region of interest" description="Disordered" evidence="1">
    <location>
        <begin position="52"/>
        <end position="79"/>
    </location>
</feature>